<reference evidence="2" key="1">
    <citation type="submission" date="2019-08" db="EMBL/GenBank/DDBJ databases">
        <title>The genome of the North American firefly Photinus pyralis.</title>
        <authorList>
            <consortium name="Photinus pyralis genome working group"/>
            <person name="Fallon T.R."/>
            <person name="Sander Lower S.E."/>
            <person name="Weng J.-K."/>
        </authorList>
    </citation>
    <scope>NUCLEOTIDE SEQUENCE</scope>
    <source>
        <strain evidence="2">TRF0915ILg1</strain>
        <tissue evidence="2">Whole body</tissue>
    </source>
</reference>
<sequence>MHLADETLDVNHSILCLRYDLTCKLLSWNTFCTGTLRVDRKNSSIAGTSRTSKKVKKGEMIARCSEVVMIAKWQDKRDVLYISTEFTNEMVAYVNKRKEEPQEICE</sequence>
<gene>
    <name evidence="2" type="ORF">ILUMI_00757</name>
</gene>
<dbReference type="OrthoDB" id="6740508at2759"/>
<evidence type="ECO:0000313" key="3">
    <source>
        <dbReference type="Proteomes" id="UP000801492"/>
    </source>
</evidence>
<dbReference type="EMBL" id="VTPC01000542">
    <property type="protein sequence ID" value="KAF2905418.1"/>
    <property type="molecule type" value="Genomic_DNA"/>
</dbReference>
<dbReference type="AlphaFoldDB" id="A0A8K0DLN0"/>
<keyword evidence="3" id="KW-1185">Reference proteome</keyword>
<comment type="caution">
    <text evidence="2">The sequence shown here is derived from an EMBL/GenBank/DDBJ whole genome shotgun (WGS) entry which is preliminary data.</text>
</comment>
<accession>A0A8K0DLN0</accession>
<protein>
    <recommendedName>
        <fullName evidence="1">PiggyBac transposable element-derived protein domain-containing protein</fullName>
    </recommendedName>
</protein>
<name>A0A8K0DLN0_IGNLU</name>
<feature type="domain" description="PiggyBac transposable element-derived protein" evidence="1">
    <location>
        <begin position="19"/>
        <end position="99"/>
    </location>
</feature>
<dbReference type="Pfam" id="PF13843">
    <property type="entry name" value="DDE_Tnp_1_7"/>
    <property type="match status" value="1"/>
</dbReference>
<evidence type="ECO:0000313" key="2">
    <source>
        <dbReference type="EMBL" id="KAF2905418.1"/>
    </source>
</evidence>
<dbReference type="InterPro" id="IPR029526">
    <property type="entry name" value="PGBD"/>
</dbReference>
<proteinExistence type="predicted"/>
<evidence type="ECO:0000259" key="1">
    <source>
        <dbReference type="Pfam" id="PF13843"/>
    </source>
</evidence>
<dbReference type="Proteomes" id="UP000801492">
    <property type="component" value="Unassembled WGS sequence"/>
</dbReference>
<organism evidence="2 3">
    <name type="scientific">Ignelater luminosus</name>
    <name type="common">Cucubano</name>
    <name type="synonym">Pyrophorus luminosus</name>
    <dbReference type="NCBI Taxonomy" id="2038154"/>
    <lineage>
        <taxon>Eukaryota</taxon>
        <taxon>Metazoa</taxon>
        <taxon>Ecdysozoa</taxon>
        <taxon>Arthropoda</taxon>
        <taxon>Hexapoda</taxon>
        <taxon>Insecta</taxon>
        <taxon>Pterygota</taxon>
        <taxon>Neoptera</taxon>
        <taxon>Endopterygota</taxon>
        <taxon>Coleoptera</taxon>
        <taxon>Polyphaga</taxon>
        <taxon>Elateriformia</taxon>
        <taxon>Elateroidea</taxon>
        <taxon>Elateridae</taxon>
        <taxon>Agrypninae</taxon>
        <taxon>Pyrophorini</taxon>
        <taxon>Ignelater</taxon>
    </lineage>
</organism>